<evidence type="ECO:0000256" key="1">
    <source>
        <dbReference type="ARBA" id="ARBA00023125"/>
    </source>
</evidence>
<accession>A0A7K3LU76</accession>
<organism evidence="4 5">
    <name type="scientific">Gordonia desulfuricans</name>
    <dbReference type="NCBI Taxonomy" id="89051"/>
    <lineage>
        <taxon>Bacteria</taxon>
        <taxon>Bacillati</taxon>
        <taxon>Actinomycetota</taxon>
        <taxon>Actinomycetes</taxon>
        <taxon>Mycobacteriales</taxon>
        <taxon>Gordoniaceae</taxon>
        <taxon>Gordonia</taxon>
    </lineage>
</organism>
<dbReference type="GO" id="GO:0003677">
    <property type="term" value="F:DNA binding"/>
    <property type="evidence" value="ECO:0007669"/>
    <property type="project" value="UniProtKB-UniRule"/>
</dbReference>
<dbReference type="PANTHER" id="PTHR30328:SF54">
    <property type="entry name" value="HTH-TYPE TRANSCRIPTIONAL REPRESSOR SCO4008"/>
    <property type="match status" value="1"/>
</dbReference>
<feature type="DNA-binding region" description="H-T-H motif" evidence="2">
    <location>
        <begin position="29"/>
        <end position="48"/>
    </location>
</feature>
<dbReference type="PRINTS" id="PR00455">
    <property type="entry name" value="HTHTETR"/>
</dbReference>
<dbReference type="PANTHER" id="PTHR30328">
    <property type="entry name" value="TRANSCRIPTIONAL REPRESSOR"/>
    <property type="match status" value="1"/>
</dbReference>
<keyword evidence="5" id="KW-1185">Reference proteome</keyword>
<sequence>MPPDATATKARILAAGVEEFAHFGLAGARVDRIAESAAANKRSIYAHFGNKAELFDVVVTHALSEMAQTVPFTADDLGDYAGRLFDYLLRHPSTLRLTVWAQLERPEASRDEIETYRPKVAAIAAAQQAGVITNRRDPADLLALVVAIATSWANASPALRTLASEPDGSAERLAGHREALVAAVHAVTSSPDR</sequence>
<dbReference type="InterPro" id="IPR009057">
    <property type="entry name" value="Homeodomain-like_sf"/>
</dbReference>
<dbReference type="Gene3D" id="1.10.357.10">
    <property type="entry name" value="Tetracycline Repressor, domain 2"/>
    <property type="match status" value="1"/>
</dbReference>
<feature type="domain" description="HTH tetR-type" evidence="3">
    <location>
        <begin position="6"/>
        <end position="66"/>
    </location>
</feature>
<dbReference type="Pfam" id="PF17926">
    <property type="entry name" value="TetR_C_21"/>
    <property type="match status" value="1"/>
</dbReference>
<dbReference type="AlphaFoldDB" id="A0A7K3LU76"/>
<dbReference type="PROSITE" id="PS50977">
    <property type="entry name" value="HTH_TETR_2"/>
    <property type="match status" value="1"/>
</dbReference>
<keyword evidence="1 2" id="KW-0238">DNA-binding</keyword>
<proteinExistence type="predicted"/>
<dbReference type="EMBL" id="JAADZU010000073">
    <property type="protein sequence ID" value="NDK91571.1"/>
    <property type="molecule type" value="Genomic_DNA"/>
</dbReference>
<dbReference type="InterPro" id="IPR036271">
    <property type="entry name" value="Tet_transcr_reg_TetR-rel_C_sf"/>
</dbReference>
<gene>
    <name evidence="4" type="ORF">GYA93_18600</name>
</gene>
<dbReference type="Pfam" id="PF00440">
    <property type="entry name" value="TetR_N"/>
    <property type="match status" value="1"/>
</dbReference>
<dbReference type="SUPFAM" id="SSF46689">
    <property type="entry name" value="Homeodomain-like"/>
    <property type="match status" value="1"/>
</dbReference>
<dbReference type="InterPro" id="IPR001647">
    <property type="entry name" value="HTH_TetR"/>
</dbReference>
<evidence type="ECO:0000259" key="3">
    <source>
        <dbReference type="PROSITE" id="PS50977"/>
    </source>
</evidence>
<dbReference type="InterPro" id="IPR041467">
    <property type="entry name" value="Sco4008_C"/>
</dbReference>
<evidence type="ECO:0000313" key="5">
    <source>
        <dbReference type="Proteomes" id="UP000466307"/>
    </source>
</evidence>
<dbReference type="SUPFAM" id="SSF48498">
    <property type="entry name" value="Tetracyclin repressor-like, C-terminal domain"/>
    <property type="match status" value="1"/>
</dbReference>
<protein>
    <submittedName>
        <fullName evidence="4">TetR/AcrR family transcriptional regulator</fullName>
    </submittedName>
</protein>
<dbReference type="Proteomes" id="UP000466307">
    <property type="component" value="Unassembled WGS sequence"/>
</dbReference>
<evidence type="ECO:0000256" key="2">
    <source>
        <dbReference type="PROSITE-ProRule" id="PRU00335"/>
    </source>
</evidence>
<reference evidence="4 5" key="1">
    <citation type="submission" date="2020-01" db="EMBL/GenBank/DDBJ databases">
        <title>Investigation of new actinobacteria for the biodesulphurisation of diesel fuel.</title>
        <authorList>
            <person name="Athi Narayanan S.M."/>
        </authorList>
    </citation>
    <scope>NUCLEOTIDE SEQUENCE [LARGE SCALE GENOMIC DNA]</scope>
    <source>
        <strain evidence="4 5">213E</strain>
    </source>
</reference>
<evidence type="ECO:0000313" key="4">
    <source>
        <dbReference type="EMBL" id="NDK91571.1"/>
    </source>
</evidence>
<name>A0A7K3LU76_9ACTN</name>
<dbReference type="GO" id="GO:0006355">
    <property type="term" value="P:regulation of DNA-templated transcription"/>
    <property type="evidence" value="ECO:0007669"/>
    <property type="project" value="UniProtKB-ARBA"/>
</dbReference>
<comment type="caution">
    <text evidence="4">The sequence shown here is derived from an EMBL/GenBank/DDBJ whole genome shotgun (WGS) entry which is preliminary data.</text>
</comment>
<dbReference type="InterPro" id="IPR050109">
    <property type="entry name" value="HTH-type_TetR-like_transc_reg"/>
</dbReference>